<dbReference type="InterPro" id="IPR036397">
    <property type="entry name" value="RNaseH_sf"/>
</dbReference>
<dbReference type="Proteomes" id="UP000002522">
    <property type="component" value="Chromosome"/>
</dbReference>
<keyword evidence="2" id="KW-0269">Exonuclease</keyword>
<evidence type="ECO:0000313" key="3">
    <source>
        <dbReference type="Proteomes" id="UP000002522"/>
    </source>
</evidence>
<sequence>MLKDLFKDRKIVIFDIKTTEEGLDSEILYFAARTYINNEMVSKHNFFIATDKKIPGNIIRKYRITNKKIESEGIDKMSALENMTYIFQDAILFTYNGDNFVFPLLEKIYKECGYNLQISEIDALKLAKQIIGFDDDISLEELATKLGVRYEEERLLGSPYTTMVLEKIWFRLKSFIIS</sequence>
<reference evidence="2 3" key="1">
    <citation type="journal article" date="2002" name="Nucleic Acids Res.">
        <title>The complete genomic sequence of Mycoplasma penetrans, an intracellular bacterial pathogen in humans.</title>
        <authorList>
            <person name="Sasaki Y."/>
            <person name="Ishikawa J."/>
            <person name="Yamashita A."/>
            <person name="Oshima K."/>
            <person name="Kenri T."/>
            <person name="Furuya K."/>
            <person name="Yoshino C."/>
            <person name="Horino A."/>
            <person name="Shiba T."/>
            <person name="Sasaki T."/>
            <person name="Hattori M."/>
        </authorList>
    </citation>
    <scope>NUCLEOTIDE SEQUENCE [LARGE SCALE GENOMIC DNA]</scope>
    <source>
        <strain evidence="2 3">HF-2</strain>
    </source>
</reference>
<dbReference type="eggNOG" id="COG2176">
    <property type="taxonomic scope" value="Bacteria"/>
</dbReference>
<dbReference type="RefSeq" id="WP_011076955.1">
    <property type="nucleotide sequence ID" value="NC_004432.1"/>
</dbReference>
<dbReference type="AlphaFoldDB" id="Q8EWS5"/>
<name>Q8EWS5_MALP2</name>
<organism evidence="2 3">
    <name type="scientific">Malacoplasma penetrans (strain HF-2)</name>
    <name type="common">Mycoplasma penetrans</name>
    <dbReference type="NCBI Taxonomy" id="272633"/>
    <lineage>
        <taxon>Bacteria</taxon>
        <taxon>Bacillati</taxon>
        <taxon>Mycoplasmatota</taxon>
        <taxon>Mycoplasmoidales</taxon>
        <taxon>Mycoplasmoidaceae</taxon>
        <taxon>Malacoplasma</taxon>
    </lineage>
</organism>
<dbReference type="InParanoid" id="Q8EWS5"/>
<dbReference type="KEGG" id="mpe:MYPE1270"/>
<dbReference type="STRING" id="272633.gene:10731221"/>
<dbReference type="InterPro" id="IPR038720">
    <property type="entry name" value="YprB_RNase_H-like_dom"/>
</dbReference>
<evidence type="ECO:0000313" key="2">
    <source>
        <dbReference type="EMBL" id="BAC43919.1"/>
    </source>
</evidence>
<proteinExistence type="predicted"/>
<dbReference type="Gene3D" id="3.30.420.10">
    <property type="entry name" value="Ribonuclease H-like superfamily/Ribonuclease H"/>
    <property type="match status" value="1"/>
</dbReference>
<dbReference type="InterPro" id="IPR012337">
    <property type="entry name" value="RNaseH-like_sf"/>
</dbReference>
<dbReference type="GO" id="GO:0003676">
    <property type="term" value="F:nucleic acid binding"/>
    <property type="evidence" value="ECO:0007669"/>
    <property type="project" value="InterPro"/>
</dbReference>
<dbReference type="Pfam" id="PF13482">
    <property type="entry name" value="RNase_H_2"/>
    <property type="match status" value="1"/>
</dbReference>
<accession>Q8EWS5</accession>
<evidence type="ECO:0000259" key="1">
    <source>
        <dbReference type="Pfam" id="PF13482"/>
    </source>
</evidence>
<protein>
    <submittedName>
        <fullName evidence="2">Exonuclease: possibly DNA polymerase III</fullName>
    </submittedName>
</protein>
<dbReference type="GO" id="GO:0004527">
    <property type="term" value="F:exonuclease activity"/>
    <property type="evidence" value="ECO:0007669"/>
    <property type="project" value="UniProtKB-KW"/>
</dbReference>
<keyword evidence="2" id="KW-0540">Nuclease</keyword>
<feature type="domain" description="YprB ribonuclease H-like" evidence="1">
    <location>
        <begin position="65"/>
        <end position="158"/>
    </location>
</feature>
<keyword evidence="2" id="KW-0378">Hydrolase</keyword>
<keyword evidence="3" id="KW-1185">Reference proteome</keyword>
<gene>
    <name evidence="2" type="ordered locus">MYPE1270</name>
</gene>
<dbReference type="SUPFAM" id="SSF53098">
    <property type="entry name" value="Ribonuclease H-like"/>
    <property type="match status" value="1"/>
</dbReference>
<dbReference type="EMBL" id="BA000026">
    <property type="protein sequence ID" value="BAC43919.1"/>
    <property type="molecule type" value="Genomic_DNA"/>
</dbReference>
<dbReference type="HOGENOM" id="CLU_1509019_0_0_14"/>